<organism evidence="2 3">
    <name type="scientific">Mammaliicoccus stepanovicii</name>
    <dbReference type="NCBI Taxonomy" id="643214"/>
    <lineage>
        <taxon>Bacteria</taxon>
        <taxon>Bacillati</taxon>
        <taxon>Bacillota</taxon>
        <taxon>Bacilli</taxon>
        <taxon>Bacillales</taxon>
        <taxon>Staphylococcaceae</taxon>
        <taxon>Mammaliicoccus</taxon>
    </lineage>
</organism>
<keyword evidence="1" id="KW-1133">Transmembrane helix</keyword>
<proteinExistence type="predicted"/>
<feature type="transmembrane region" description="Helical" evidence="1">
    <location>
        <begin position="77"/>
        <end position="95"/>
    </location>
</feature>
<feature type="transmembrane region" description="Helical" evidence="1">
    <location>
        <begin position="6"/>
        <end position="23"/>
    </location>
</feature>
<keyword evidence="1" id="KW-0812">Transmembrane</keyword>
<keyword evidence="3" id="KW-1185">Reference proteome</keyword>
<gene>
    <name evidence="2" type="ORF">SAMEA4384403_02472</name>
</gene>
<evidence type="ECO:0000313" key="3">
    <source>
        <dbReference type="Proteomes" id="UP000242084"/>
    </source>
</evidence>
<accession>A0A240AEK3</accession>
<dbReference type="InterPro" id="IPR017259">
    <property type="entry name" value="UCP037672"/>
</dbReference>
<dbReference type="Proteomes" id="UP000242084">
    <property type="component" value="Chromosome 1"/>
</dbReference>
<feature type="transmembrane region" description="Helical" evidence="1">
    <location>
        <begin position="44"/>
        <end position="65"/>
    </location>
</feature>
<dbReference type="RefSeq" id="WP_095089990.1">
    <property type="nucleotide sequence ID" value="NZ_BMDM01000008.1"/>
</dbReference>
<protein>
    <submittedName>
        <fullName evidence="2">Domain of uncharacterized function (DUF3784)</fullName>
    </submittedName>
</protein>
<evidence type="ECO:0000313" key="2">
    <source>
        <dbReference type="EMBL" id="SNV81775.1"/>
    </source>
</evidence>
<dbReference type="AlphaFoldDB" id="A0A240AEK3"/>
<keyword evidence="1" id="KW-0472">Membrane</keyword>
<name>A0A240AEK3_9STAP</name>
<sequence>MEEIGILLLGILFILIGICLKNHKLMFLIAGYNQVSLTNSQSKLLGKAVGTFVILTGALEILDYIRMNYFESIDSKIFYIIMGFLFILGLLRMHIQTNRIFKEEKTLK</sequence>
<dbReference type="Pfam" id="PF12650">
    <property type="entry name" value="DUF3784"/>
    <property type="match status" value="1"/>
</dbReference>
<reference evidence="2 3" key="1">
    <citation type="submission" date="2017-06" db="EMBL/GenBank/DDBJ databases">
        <authorList>
            <consortium name="Pathogen Informatics"/>
        </authorList>
    </citation>
    <scope>NUCLEOTIDE SEQUENCE [LARGE SCALE GENOMIC DNA]</scope>
    <source>
        <strain evidence="2 3">NCTC13839</strain>
    </source>
</reference>
<dbReference type="KEGG" id="sste:SAMEA4384403_2472"/>
<evidence type="ECO:0000256" key="1">
    <source>
        <dbReference type="SAM" id="Phobius"/>
    </source>
</evidence>
<dbReference type="EMBL" id="LT906462">
    <property type="protein sequence ID" value="SNV81775.1"/>
    <property type="molecule type" value="Genomic_DNA"/>
</dbReference>